<protein>
    <recommendedName>
        <fullName evidence="6">ATP-dependent RNA helicase Ski2/MTR4 C-terminal domain-containing protein</fullName>
    </recommendedName>
</protein>
<keyword evidence="1" id="KW-0547">Nucleotide-binding</keyword>
<dbReference type="SMART" id="SM01142">
    <property type="entry name" value="DSHCT"/>
    <property type="match status" value="1"/>
</dbReference>
<keyword evidence="4" id="KW-0067">ATP-binding</keyword>
<dbReference type="Pfam" id="PF08148">
    <property type="entry name" value="DSHCT"/>
    <property type="match status" value="2"/>
</dbReference>
<dbReference type="PANTHER" id="PTHR12131:SF1">
    <property type="entry name" value="ATP-DEPENDENT RNA HELICASE SUPV3L1, MITOCHONDRIAL-RELATED"/>
    <property type="match status" value="1"/>
</dbReference>
<keyword evidence="2" id="KW-0378">Hydrolase</keyword>
<dbReference type="GO" id="GO:0003724">
    <property type="term" value="F:RNA helicase activity"/>
    <property type="evidence" value="ECO:0007669"/>
    <property type="project" value="UniProtKB-EC"/>
</dbReference>
<dbReference type="AlphaFoldDB" id="A0A3S5CSF2"/>
<evidence type="ECO:0000256" key="4">
    <source>
        <dbReference type="ARBA" id="ARBA00022840"/>
    </source>
</evidence>
<gene>
    <name evidence="7" type="ORF">PXEA_LOCUS26161</name>
</gene>
<dbReference type="Proteomes" id="UP000784294">
    <property type="component" value="Unassembled WGS sequence"/>
</dbReference>
<evidence type="ECO:0000256" key="2">
    <source>
        <dbReference type="ARBA" id="ARBA00022801"/>
    </source>
</evidence>
<proteinExistence type="predicted"/>
<dbReference type="GO" id="GO:0005524">
    <property type="term" value="F:ATP binding"/>
    <property type="evidence" value="ECO:0007669"/>
    <property type="project" value="UniProtKB-KW"/>
</dbReference>
<dbReference type="InterPro" id="IPR012961">
    <property type="entry name" value="Ski2/MTR4_C"/>
</dbReference>
<evidence type="ECO:0000313" key="7">
    <source>
        <dbReference type="EMBL" id="VEL32721.1"/>
    </source>
</evidence>
<organism evidence="7 8">
    <name type="scientific">Protopolystoma xenopodis</name>
    <dbReference type="NCBI Taxonomy" id="117903"/>
    <lineage>
        <taxon>Eukaryota</taxon>
        <taxon>Metazoa</taxon>
        <taxon>Spiralia</taxon>
        <taxon>Lophotrochozoa</taxon>
        <taxon>Platyhelminthes</taxon>
        <taxon>Monogenea</taxon>
        <taxon>Polyopisthocotylea</taxon>
        <taxon>Polystomatidea</taxon>
        <taxon>Polystomatidae</taxon>
        <taxon>Protopolystoma</taxon>
    </lineage>
</organism>
<name>A0A3S5CSF2_9PLAT</name>
<evidence type="ECO:0000256" key="1">
    <source>
        <dbReference type="ARBA" id="ARBA00022741"/>
    </source>
</evidence>
<sequence>MQQMEILLTQLLLDGTFTRLPAADIAALLSCFIFEIGHAGSQQRKQIFQPQMDRPSGQSKSFQAPLSAQLPSLPQLADSLSATELGDGVVEAITTFPLAPSSIIPSGAQLSVASNASEASFVHYNIDSLSDSVPLHLVKPLQLMMSRAVELTKTIDFECYQQLERKTRSTNAWNPYPNFENDFDYLSDAFCFDISFIFHFATSYQLYCLQRSYGLADPQSDATLNPDLVGVTYAWASGQSFSTIVGLTSISEGHLVRGLQRLDELLRHVCSACQRLGDQALSAKVAEARSSIHRDIICTPSLYVSYVLANSENAEEDFKEDLDQDRA</sequence>
<dbReference type="InterPro" id="IPR050699">
    <property type="entry name" value="RNA-DNA_Helicase"/>
</dbReference>
<feature type="domain" description="ATP-dependent RNA helicase Ski2/MTR4 C-terminal" evidence="6">
    <location>
        <begin position="1"/>
        <end position="304"/>
    </location>
</feature>
<dbReference type="EMBL" id="CAAALY010244553">
    <property type="protein sequence ID" value="VEL32721.1"/>
    <property type="molecule type" value="Genomic_DNA"/>
</dbReference>
<evidence type="ECO:0000259" key="6">
    <source>
        <dbReference type="SMART" id="SM01142"/>
    </source>
</evidence>
<comment type="catalytic activity">
    <reaction evidence="5">
        <text>ATP + H2O = ADP + phosphate + H(+)</text>
        <dbReference type="Rhea" id="RHEA:13065"/>
        <dbReference type="ChEBI" id="CHEBI:15377"/>
        <dbReference type="ChEBI" id="CHEBI:15378"/>
        <dbReference type="ChEBI" id="CHEBI:30616"/>
        <dbReference type="ChEBI" id="CHEBI:43474"/>
        <dbReference type="ChEBI" id="CHEBI:456216"/>
        <dbReference type="EC" id="3.6.4.13"/>
    </reaction>
</comment>
<dbReference type="OrthoDB" id="6284693at2759"/>
<comment type="caution">
    <text evidence="7">The sequence shown here is derived from an EMBL/GenBank/DDBJ whole genome shotgun (WGS) entry which is preliminary data.</text>
</comment>
<accession>A0A3S5CSF2</accession>
<evidence type="ECO:0000313" key="8">
    <source>
        <dbReference type="Proteomes" id="UP000784294"/>
    </source>
</evidence>
<reference evidence="7" key="1">
    <citation type="submission" date="2018-11" db="EMBL/GenBank/DDBJ databases">
        <authorList>
            <consortium name="Pathogen Informatics"/>
        </authorList>
    </citation>
    <scope>NUCLEOTIDE SEQUENCE</scope>
</reference>
<keyword evidence="3" id="KW-0347">Helicase</keyword>
<evidence type="ECO:0000256" key="3">
    <source>
        <dbReference type="ARBA" id="ARBA00022806"/>
    </source>
</evidence>
<dbReference type="Gene3D" id="1.10.3380.30">
    <property type="match status" value="2"/>
</dbReference>
<evidence type="ECO:0000256" key="5">
    <source>
        <dbReference type="ARBA" id="ARBA00047984"/>
    </source>
</evidence>
<dbReference type="PANTHER" id="PTHR12131">
    <property type="entry name" value="ATP-DEPENDENT RNA AND DNA HELICASE"/>
    <property type="match status" value="1"/>
</dbReference>
<keyword evidence="8" id="KW-1185">Reference proteome</keyword>
<dbReference type="GO" id="GO:0016787">
    <property type="term" value="F:hydrolase activity"/>
    <property type="evidence" value="ECO:0007669"/>
    <property type="project" value="UniProtKB-KW"/>
</dbReference>